<evidence type="ECO:0000259" key="2">
    <source>
        <dbReference type="Pfam" id="PF17793"/>
    </source>
</evidence>
<dbReference type="Gene3D" id="1.20.1270.290">
    <property type="match status" value="1"/>
</dbReference>
<dbReference type="AlphaFoldDB" id="A0A0B6ZKJ5"/>
<evidence type="ECO:0000313" key="3">
    <source>
        <dbReference type="EMBL" id="CEK68275.1"/>
    </source>
</evidence>
<accession>A0A0B6ZKJ5</accession>
<sequence>HIVSGLTDSDSDSEEETPYARSPQKDLKSILNNQAHQIPHVHKSSSQKLNRRVSHEEKNKKMDHEPSEDITKKTDFSGKYSKEDKMANISGENKSAKTKYAESKMDCSDDKINMEHVAENTSDQGCNGLSILAPNGISIEDLIAINEKIEKAQVDSNQELLDKVIHVIGQTDDFDINDVSLSFDICSIDKNIVHQIQTLLEEY</sequence>
<name>A0A0B6ZKJ5_9EUPU</name>
<feature type="non-terminal residue" evidence="3">
    <location>
        <position position="1"/>
    </location>
</feature>
<proteinExistence type="predicted"/>
<gene>
    <name evidence="3" type="primary">ORF65737</name>
</gene>
<feature type="compositionally biased region" description="Basic residues" evidence="1">
    <location>
        <begin position="39"/>
        <end position="52"/>
    </location>
</feature>
<evidence type="ECO:0000256" key="1">
    <source>
        <dbReference type="SAM" id="MobiDB-lite"/>
    </source>
</evidence>
<reference evidence="3" key="1">
    <citation type="submission" date="2014-12" db="EMBL/GenBank/DDBJ databases">
        <title>Insight into the proteome of Arion vulgaris.</title>
        <authorList>
            <person name="Aradska J."/>
            <person name="Bulat T."/>
            <person name="Smidak R."/>
            <person name="Sarate P."/>
            <person name="Gangsoo J."/>
            <person name="Sialana F."/>
            <person name="Bilban M."/>
            <person name="Lubec G."/>
        </authorList>
    </citation>
    <scope>NUCLEOTIDE SEQUENCE</scope>
    <source>
        <tissue evidence="3">Skin</tissue>
    </source>
</reference>
<feature type="region of interest" description="Disordered" evidence="1">
    <location>
        <begin position="1"/>
        <end position="75"/>
    </location>
</feature>
<feature type="compositionally biased region" description="Basic and acidic residues" evidence="1">
    <location>
        <begin position="53"/>
        <end position="75"/>
    </location>
</feature>
<organism evidence="3">
    <name type="scientific">Arion vulgaris</name>
    <dbReference type="NCBI Taxonomy" id="1028688"/>
    <lineage>
        <taxon>Eukaryota</taxon>
        <taxon>Metazoa</taxon>
        <taxon>Spiralia</taxon>
        <taxon>Lophotrochozoa</taxon>
        <taxon>Mollusca</taxon>
        <taxon>Gastropoda</taxon>
        <taxon>Heterobranchia</taxon>
        <taxon>Euthyneura</taxon>
        <taxon>Panpulmonata</taxon>
        <taxon>Eupulmonata</taxon>
        <taxon>Stylommatophora</taxon>
        <taxon>Helicina</taxon>
        <taxon>Arionoidea</taxon>
        <taxon>Arionidae</taxon>
        <taxon>Arion</taxon>
    </lineage>
</organism>
<protein>
    <recommendedName>
        <fullName evidence="2">AF-9 ANC1 homology domain-containing protein</fullName>
    </recommendedName>
</protein>
<dbReference type="Pfam" id="PF17793">
    <property type="entry name" value="AHD"/>
    <property type="match status" value="1"/>
</dbReference>
<feature type="domain" description="AF-9 ANC1 homology" evidence="2">
    <location>
        <begin position="140"/>
        <end position="200"/>
    </location>
</feature>
<dbReference type="EMBL" id="HACG01021410">
    <property type="protein sequence ID" value="CEK68275.1"/>
    <property type="molecule type" value="Transcribed_RNA"/>
</dbReference>
<dbReference type="InterPro" id="IPR040930">
    <property type="entry name" value="AF-9_AHD"/>
</dbReference>